<name>A0A1E4RXD2_CYBJN</name>
<dbReference type="GeneID" id="30986688"/>
<dbReference type="CDD" id="cd24142">
    <property type="entry name" value="ACL4-like"/>
    <property type="match status" value="1"/>
</dbReference>
<dbReference type="SUPFAM" id="SSF48452">
    <property type="entry name" value="TPR-like"/>
    <property type="match status" value="1"/>
</dbReference>
<dbReference type="Proteomes" id="UP000094389">
    <property type="component" value="Unassembled WGS sequence"/>
</dbReference>
<keyword evidence="1" id="KW-0802">TPR repeat</keyword>
<evidence type="ECO:0000313" key="3">
    <source>
        <dbReference type="Proteomes" id="UP000094389"/>
    </source>
</evidence>
<dbReference type="EMBL" id="KV453937">
    <property type="protein sequence ID" value="ODV71937.1"/>
    <property type="molecule type" value="Genomic_DNA"/>
</dbReference>
<dbReference type="Gene3D" id="1.25.40.10">
    <property type="entry name" value="Tetratricopeptide repeat domain"/>
    <property type="match status" value="2"/>
</dbReference>
<sequence length="255" mass="29191">LEELTEKCQDLIGKSDFQEAYKLLKRNQSPYQRDAQFLQLFGEVCLELGKVDKAYEKFTQAVELDPEGLHGGEKFLYLGQIIGGVKGLELIDRGVSVLSQDSKANLKRLTQGLFAEIEIWMTDLCMLPEAESKCDELITQCLELDSNNPETWSLMANIRISQQRDEEAIEAVNKSWILFKSKKEGLEKEPGFNVEYLELVQPLISLAKISIELSLFELTMDVLASIRDIDSDNVESYYLEGFANYLYIKKTQYFK</sequence>
<feature type="non-terminal residue" evidence="2">
    <location>
        <position position="255"/>
    </location>
</feature>
<accession>A0A1E4RXD2</accession>
<dbReference type="STRING" id="983966.A0A1E4RXD2"/>
<dbReference type="SMART" id="SM00028">
    <property type="entry name" value="TPR"/>
    <property type="match status" value="2"/>
</dbReference>
<dbReference type="InterPro" id="IPR011990">
    <property type="entry name" value="TPR-like_helical_dom_sf"/>
</dbReference>
<dbReference type="PROSITE" id="PS50005">
    <property type="entry name" value="TPR"/>
    <property type="match status" value="1"/>
</dbReference>
<dbReference type="OMA" id="LYIKKTQ"/>
<dbReference type="AlphaFoldDB" id="A0A1E4RXD2"/>
<protein>
    <submittedName>
        <fullName evidence="2">Uncharacterized protein</fullName>
    </submittedName>
</protein>
<reference evidence="2 3" key="1">
    <citation type="journal article" date="2016" name="Proc. Natl. Acad. Sci. U.S.A.">
        <title>Comparative genomics of biotechnologically important yeasts.</title>
        <authorList>
            <person name="Riley R."/>
            <person name="Haridas S."/>
            <person name="Wolfe K.H."/>
            <person name="Lopes M.R."/>
            <person name="Hittinger C.T."/>
            <person name="Goeker M."/>
            <person name="Salamov A.A."/>
            <person name="Wisecaver J.H."/>
            <person name="Long T.M."/>
            <person name="Calvey C.H."/>
            <person name="Aerts A.L."/>
            <person name="Barry K.W."/>
            <person name="Choi C."/>
            <person name="Clum A."/>
            <person name="Coughlan A.Y."/>
            <person name="Deshpande S."/>
            <person name="Douglass A.P."/>
            <person name="Hanson S.J."/>
            <person name="Klenk H.-P."/>
            <person name="LaButti K.M."/>
            <person name="Lapidus A."/>
            <person name="Lindquist E.A."/>
            <person name="Lipzen A.M."/>
            <person name="Meier-Kolthoff J.P."/>
            <person name="Ohm R.A."/>
            <person name="Otillar R.P."/>
            <person name="Pangilinan J.L."/>
            <person name="Peng Y."/>
            <person name="Rokas A."/>
            <person name="Rosa C.A."/>
            <person name="Scheuner C."/>
            <person name="Sibirny A.A."/>
            <person name="Slot J.C."/>
            <person name="Stielow J.B."/>
            <person name="Sun H."/>
            <person name="Kurtzman C.P."/>
            <person name="Blackwell M."/>
            <person name="Grigoriev I.V."/>
            <person name="Jeffries T.W."/>
        </authorList>
    </citation>
    <scope>NUCLEOTIDE SEQUENCE [LARGE SCALE GENOMIC DNA]</scope>
    <source>
        <strain evidence="3">ATCC 18201 / CBS 1600 / BCRC 20928 / JCM 3617 / NBRC 0987 / NRRL Y-1542</strain>
    </source>
</reference>
<organism evidence="2 3">
    <name type="scientific">Cyberlindnera jadinii (strain ATCC 18201 / CBS 1600 / BCRC 20928 / JCM 3617 / NBRC 0987 / NRRL Y-1542)</name>
    <name type="common">Torula yeast</name>
    <name type="synonym">Candida utilis</name>
    <dbReference type="NCBI Taxonomy" id="983966"/>
    <lineage>
        <taxon>Eukaryota</taxon>
        <taxon>Fungi</taxon>
        <taxon>Dikarya</taxon>
        <taxon>Ascomycota</taxon>
        <taxon>Saccharomycotina</taxon>
        <taxon>Saccharomycetes</taxon>
        <taxon>Phaffomycetales</taxon>
        <taxon>Phaffomycetaceae</taxon>
        <taxon>Cyberlindnera</taxon>
    </lineage>
</organism>
<gene>
    <name evidence="2" type="ORF">CYBJADRAFT_119495</name>
</gene>
<keyword evidence="3" id="KW-1185">Reference proteome</keyword>
<dbReference type="OrthoDB" id="1914839at2759"/>
<dbReference type="Pfam" id="PF13181">
    <property type="entry name" value="TPR_8"/>
    <property type="match status" value="1"/>
</dbReference>
<evidence type="ECO:0000256" key="1">
    <source>
        <dbReference type="PROSITE-ProRule" id="PRU00339"/>
    </source>
</evidence>
<evidence type="ECO:0000313" key="2">
    <source>
        <dbReference type="EMBL" id="ODV71937.1"/>
    </source>
</evidence>
<feature type="non-terminal residue" evidence="2">
    <location>
        <position position="1"/>
    </location>
</feature>
<proteinExistence type="predicted"/>
<dbReference type="InterPro" id="IPR019734">
    <property type="entry name" value="TPR_rpt"/>
</dbReference>
<dbReference type="RefSeq" id="XP_020068976.1">
    <property type="nucleotide sequence ID" value="XM_020212292.1"/>
</dbReference>
<feature type="repeat" description="TPR" evidence="1">
    <location>
        <begin position="35"/>
        <end position="68"/>
    </location>
</feature>